<evidence type="ECO:0000313" key="2">
    <source>
        <dbReference type="EMBL" id="MFD2698602.1"/>
    </source>
</evidence>
<name>A0ABW5SIM8_9FLAO</name>
<feature type="domain" description="Polysaccharide pyruvyl transferase" evidence="1">
    <location>
        <begin position="42"/>
        <end position="305"/>
    </location>
</feature>
<evidence type="ECO:0000313" key="3">
    <source>
        <dbReference type="Proteomes" id="UP001597357"/>
    </source>
</evidence>
<sequence length="373" mass="43339">MNKISHYIEVLRRELKFLPSTITYIFSNKKRAFYVGCTGMQNLGDNAILVAIKKSFESKLNIYEISYNKPSSGRFLRKIMSSPDFIILGGGTIIRKRRNESYLRILNKMLNRYPNSKLIVLGPGVADPEFAQMINFPVDKVGWRDTLNKATFLSVRGVLSKKELEKWSVKTNIKVYHDPAIYFTKSEIKLKSKTKKIGLNFANISNRIYGGDQRTIEKFAYKLVERLINTGWEVYLYPTTRQDTEYMLEKIRLKDFKEITVYYNYSNLKKSLSFLESLDVFVGQRLHSIIFSACVGTPFHALEYEPKISDFIYTTGLTSAYKTKVDNLSVDEILLKINHLYSNLDYEQQKLFGKMIKIKNQQINIVNHLLKNL</sequence>
<protein>
    <submittedName>
        <fullName evidence="2">Polysaccharide pyruvyl transferase family protein</fullName>
    </submittedName>
</protein>
<keyword evidence="2" id="KW-0808">Transferase</keyword>
<dbReference type="EMBL" id="JBHULZ010000041">
    <property type="protein sequence ID" value="MFD2698602.1"/>
    <property type="molecule type" value="Genomic_DNA"/>
</dbReference>
<dbReference type="PANTHER" id="PTHR36836:SF1">
    <property type="entry name" value="COLANIC ACID BIOSYNTHESIS PROTEIN WCAK"/>
    <property type="match status" value="1"/>
</dbReference>
<keyword evidence="3" id="KW-1185">Reference proteome</keyword>
<dbReference type="PANTHER" id="PTHR36836">
    <property type="entry name" value="COLANIC ACID BIOSYNTHESIS PROTEIN WCAK"/>
    <property type="match status" value="1"/>
</dbReference>
<dbReference type="Pfam" id="PF04230">
    <property type="entry name" value="PS_pyruv_trans"/>
    <property type="match status" value="1"/>
</dbReference>
<evidence type="ECO:0000259" key="1">
    <source>
        <dbReference type="Pfam" id="PF04230"/>
    </source>
</evidence>
<dbReference type="InterPro" id="IPR007345">
    <property type="entry name" value="Polysacch_pyruvyl_Trfase"/>
</dbReference>
<accession>A0ABW5SIM8</accession>
<dbReference type="Proteomes" id="UP001597357">
    <property type="component" value="Unassembled WGS sequence"/>
</dbReference>
<organism evidence="2 3">
    <name type="scientific">Mesonia sediminis</name>
    <dbReference type="NCBI Taxonomy" id="1703946"/>
    <lineage>
        <taxon>Bacteria</taxon>
        <taxon>Pseudomonadati</taxon>
        <taxon>Bacteroidota</taxon>
        <taxon>Flavobacteriia</taxon>
        <taxon>Flavobacteriales</taxon>
        <taxon>Flavobacteriaceae</taxon>
        <taxon>Mesonia</taxon>
    </lineage>
</organism>
<gene>
    <name evidence="2" type="ORF">ACFSQ0_11415</name>
</gene>
<dbReference type="GO" id="GO:0016740">
    <property type="term" value="F:transferase activity"/>
    <property type="evidence" value="ECO:0007669"/>
    <property type="project" value="UniProtKB-KW"/>
</dbReference>
<dbReference type="RefSeq" id="WP_379048367.1">
    <property type="nucleotide sequence ID" value="NZ_JBHULZ010000041.1"/>
</dbReference>
<proteinExistence type="predicted"/>
<reference evidence="3" key="1">
    <citation type="journal article" date="2019" name="Int. J. Syst. Evol. Microbiol.">
        <title>The Global Catalogue of Microorganisms (GCM) 10K type strain sequencing project: providing services to taxonomists for standard genome sequencing and annotation.</title>
        <authorList>
            <consortium name="The Broad Institute Genomics Platform"/>
            <consortium name="The Broad Institute Genome Sequencing Center for Infectious Disease"/>
            <person name="Wu L."/>
            <person name="Ma J."/>
        </authorList>
    </citation>
    <scope>NUCLEOTIDE SEQUENCE [LARGE SCALE GENOMIC DNA]</scope>
    <source>
        <strain evidence="3">KCTC 42255</strain>
    </source>
</reference>
<comment type="caution">
    <text evidence="2">The sequence shown here is derived from an EMBL/GenBank/DDBJ whole genome shotgun (WGS) entry which is preliminary data.</text>
</comment>